<protein>
    <recommendedName>
        <fullName evidence="5">DNA methylase N-4/N-6 domain-containing protein</fullName>
    </recommendedName>
</protein>
<accession>A0AAE3VZ89</accession>
<evidence type="ECO:0000256" key="1">
    <source>
        <dbReference type="ARBA" id="ARBA00022603"/>
    </source>
</evidence>
<dbReference type="InterPro" id="IPR002941">
    <property type="entry name" value="DNA_methylase_N4/N6"/>
</dbReference>
<dbReference type="PRINTS" id="PR00506">
    <property type="entry name" value="D21N6MTFRASE"/>
</dbReference>
<keyword evidence="1" id="KW-0489">Methyltransferase</keyword>
<dbReference type="SUPFAM" id="SSF53335">
    <property type="entry name" value="S-adenosyl-L-methionine-dependent methyltransferases"/>
    <property type="match status" value="1"/>
</dbReference>
<dbReference type="GO" id="GO:0008170">
    <property type="term" value="F:N-methyltransferase activity"/>
    <property type="evidence" value="ECO:0007669"/>
    <property type="project" value="InterPro"/>
</dbReference>
<evidence type="ECO:0000256" key="3">
    <source>
        <dbReference type="ARBA" id="ARBA00022691"/>
    </source>
</evidence>
<evidence type="ECO:0000259" key="5">
    <source>
        <dbReference type="Pfam" id="PF01555"/>
    </source>
</evidence>
<dbReference type="EMBL" id="JAUSUZ010000001">
    <property type="protein sequence ID" value="MDQ0366440.1"/>
    <property type="molecule type" value="Genomic_DNA"/>
</dbReference>
<name>A0AAE3VZ89_9ACTN</name>
<dbReference type="RefSeq" id="WP_307239767.1">
    <property type="nucleotide sequence ID" value="NZ_JAUSUZ010000001.1"/>
</dbReference>
<sequence length="127" mass="13527">MTHPPDRTTEESHGTGETRTGRNATLLAGLFPGCVTETRDPDGSVRIAIDLDRLRTELGEHLVDGAMLAAWGSAFSYLKPVFLIEFLIRTFSAPHDDALILDFFAGSGTTAHAVSGRTRPTAATAGS</sequence>
<keyword evidence="2" id="KW-0808">Transferase</keyword>
<feature type="region of interest" description="Disordered" evidence="4">
    <location>
        <begin position="1"/>
        <end position="22"/>
    </location>
</feature>
<dbReference type="GO" id="GO:0003677">
    <property type="term" value="F:DNA binding"/>
    <property type="evidence" value="ECO:0007669"/>
    <property type="project" value="InterPro"/>
</dbReference>
<evidence type="ECO:0000256" key="2">
    <source>
        <dbReference type="ARBA" id="ARBA00022679"/>
    </source>
</evidence>
<dbReference type="Pfam" id="PF01555">
    <property type="entry name" value="N6_N4_Mtase"/>
    <property type="match status" value="1"/>
</dbReference>
<feature type="domain" description="DNA methylase N-4/N-6" evidence="5">
    <location>
        <begin position="74"/>
        <end position="114"/>
    </location>
</feature>
<keyword evidence="3" id="KW-0949">S-adenosyl-L-methionine</keyword>
<keyword evidence="7" id="KW-1185">Reference proteome</keyword>
<dbReference type="InterPro" id="IPR029063">
    <property type="entry name" value="SAM-dependent_MTases_sf"/>
</dbReference>
<dbReference type="GO" id="GO:0032259">
    <property type="term" value="P:methylation"/>
    <property type="evidence" value="ECO:0007669"/>
    <property type="project" value="UniProtKB-KW"/>
</dbReference>
<evidence type="ECO:0000313" key="7">
    <source>
        <dbReference type="Proteomes" id="UP001240236"/>
    </source>
</evidence>
<proteinExistence type="predicted"/>
<reference evidence="6 7" key="1">
    <citation type="submission" date="2023-07" db="EMBL/GenBank/DDBJ databases">
        <title>Sequencing the genomes of 1000 actinobacteria strains.</title>
        <authorList>
            <person name="Klenk H.-P."/>
        </authorList>
    </citation>
    <scope>NUCLEOTIDE SEQUENCE [LARGE SCALE GENOMIC DNA]</scope>
    <source>
        <strain evidence="6 7">DSM 44709</strain>
    </source>
</reference>
<feature type="compositionally biased region" description="Basic and acidic residues" evidence="4">
    <location>
        <begin position="1"/>
        <end position="20"/>
    </location>
</feature>
<dbReference type="Gene3D" id="3.40.50.150">
    <property type="entry name" value="Vaccinia Virus protein VP39"/>
    <property type="match status" value="1"/>
</dbReference>
<dbReference type="Proteomes" id="UP001240236">
    <property type="component" value="Unassembled WGS sequence"/>
</dbReference>
<dbReference type="InterPro" id="IPR002295">
    <property type="entry name" value="N4/N6-MTase_EcoPI_Mod-like"/>
</dbReference>
<organism evidence="6 7">
    <name type="scientific">Catenuloplanes indicus</name>
    <dbReference type="NCBI Taxonomy" id="137267"/>
    <lineage>
        <taxon>Bacteria</taxon>
        <taxon>Bacillati</taxon>
        <taxon>Actinomycetota</taxon>
        <taxon>Actinomycetes</taxon>
        <taxon>Micromonosporales</taxon>
        <taxon>Micromonosporaceae</taxon>
        <taxon>Catenuloplanes</taxon>
    </lineage>
</organism>
<evidence type="ECO:0000256" key="4">
    <source>
        <dbReference type="SAM" id="MobiDB-lite"/>
    </source>
</evidence>
<dbReference type="AlphaFoldDB" id="A0AAE3VZ89"/>
<gene>
    <name evidence="6" type="ORF">J2S42_003109</name>
</gene>
<comment type="caution">
    <text evidence="6">The sequence shown here is derived from an EMBL/GenBank/DDBJ whole genome shotgun (WGS) entry which is preliminary data.</text>
</comment>
<evidence type="ECO:0000313" key="6">
    <source>
        <dbReference type="EMBL" id="MDQ0366440.1"/>
    </source>
</evidence>